<dbReference type="Gene3D" id="3.50.50.60">
    <property type="entry name" value="FAD/NAD(P)-binding domain"/>
    <property type="match status" value="1"/>
</dbReference>
<evidence type="ECO:0000256" key="1">
    <source>
        <dbReference type="ARBA" id="ARBA00022485"/>
    </source>
</evidence>
<keyword evidence="5" id="KW-0411">Iron-sulfur</keyword>
<keyword evidence="2" id="KW-0479">Metal-binding</keyword>
<feature type="domain" description="Golvesin/Xly CBD-like" evidence="7">
    <location>
        <begin position="558"/>
        <end position="686"/>
    </location>
</feature>
<evidence type="ECO:0000256" key="4">
    <source>
        <dbReference type="ARBA" id="ARBA00023004"/>
    </source>
</evidence>
<keyword evidence="1" id="KW-0004">4Fe-4S</keyword>
<dbReference type="Gene3D" id="2.60.40.2030">
    <property type="match status" value="1"/>
</dbReference>
<reference evidence="8 9" key="1">
    <citation type="submission" date="2022-10" db="EMBL/GenBank/DDBJ databases">
        <title>Luteolibacter arcticus strain CCTCC AB 2014275, whole genome shotgun sequencing project.</title>
        <authorList>
            <person name="Zhao G."/>
            <person name="Shen L."/>
        </authorList>
    </citation>
    <scope>NUCLEOTIDE SEQUENCE [LARGE SCALE GENOMIC DNA]</scope>
    <source>
        <strain evidence="8 9">CCTCC AB 2014275</strain>
    </source>
</reference>
<dbReference type="Pfam" id="PF25275">
    <property type="entry name" value="Golvesin_C"/>
    <property type="match status" value="1"/>
</dbReference>
<dbReference type="Pfam" id="PF12831">
    <property type="entry name" value="FAD_oxidored"/>
    <property type="match status" value="1"/>
</dbReference>
<dbReference type="Proteomes" id="UP001320876">
    <property type="component" value="Unassembled WGS sequence"/>
</dbReference>
<comment type="caution">
    <text evidence="8">The sequence shown here is derived from an EMBL/GenBank/DDBJ whole genome shotgun (WGS) entry which is preliminary data.</text>
</comment>
<dbReference type="PANTHER" id="PTHR43498:SF1">
    <property type="entry name" value="COB--COM HETERODISULFIDE REDUCTASE IRON-SULFUR SUBUNIT A"/>
    <property type="match status" value="1"/>
</dbReference>
<dbReference type="RefSeq" id="WP_264488188.1">
    <property type="nucleotide sequence ID" value="NZ_JAPDDT010000007.1"/>
</dbReference>
<name>A0ABT3GKR3_9BACT</name>
<keyword evidence="4" id="KW-0408">Iron</keyword>
<dbReference type="InterPro" id="IPR039650">
    <property type="entry name" value="HdrA-like"/>
</dbReference>
<dbReference type="InterPro" id="IPR033803">
    <property type="entry name" value="CBD-like_Golvesin-Xly"/>
</dbReference>
<dbReference type="CDD" id="cd14488">
    <property type="entry name" value="CBM6-CBM35-CBM36_like_2"/>
    <property type="match status" value="1"/>
</dbReference>
<keyword evidence="6" id="KW-0732">Signal</keyword>
<dbReference type="PANTHER" id="PTHR43498">
    <property type="entry name" value="FERREDOXIN:COB-COM HETERODISULFIDE REDUCTASE SUBUNIT A"/>
    <property type="match status" value="1"/>
</dbReference>
<feature type="chain" id="PRO_5047333289" evidence="6">
    <location>
        <begin position="24"/>
        <end position="929"/>
    </location>
</feature>
<dbReference type="InterPro" id="IPR038081">
    <property type="entry name" value="CalX-like_sf"/>
</dbReference>
<keyword evidence="3" id="KW-0560">Oxidoreductase</keyword>
<gene>
    <name evidence="8" type="ORF">OKA05_16045</name>
</gene>
<evidence type="ECO:0000256" key="3">
    <source>
        <dbReference type="ARBA" id="ARBA00023002"/>
    </source>
</evidence>
<evidence type="ECO:0000256" key="2">
    <source>
        <dbReference type="ARBA" id="ARBA00022723"/>
    </source>
</evidence>
<dbReference type="InterPro" id="IPR036188">
    <property type="entry name" value="FAD/NAD-bd_sf"/>
</dbReference>
<keyword evidence="9" id="KW-1185">Reference proteome</keyword>
<evidence type="ECO:0000313" key="8">
    <source>
        <dbReference type="EMBL" id="MCW1924080.1"/>
    </source>
</evidence>
<sequence>MSRFSISLLLSPRRILVRLFVCAGLSVAFVSAHPEEFDVVVYGGTSGGITAAVASARMGKRVALVSPTAYLGGLTTSGLGWTDLKNAAILGGLSKEFYHRVYLHYAAQPNWNSVKSMAGQHMAGFDHTKQLGIIFEPKVATQIYDEMLAETTVQIFTGLLDLTDGVAMNGQRITSIKLEDGRVFTGKMFIDASYEGDVMAGAGVSFYVGREANSVYGETINGVQNPATNDVVAGLDPYNVKGNPASGLLPGIKASIAANGTADGNLQAYCYRMCLTNNPANRVMVAQPANYADEDFELVLRAVEAGQTQFMKMDGMPNAKTDSNNLSGVSLDYIGKNWGPGWDWSTLNHQERAALAAEHIYWQLGLLWTIQNHPRVLAKVGANGLYPGWGLAADEFTDTGNFPPQLYVREARRMVSDYVMTTKNCAGSVVAPDSVGMGAYAMDSHHTQRFNSNGSVKNEGGVYEIPPAPYPISYRSLVPKVGQCENLLVPWCLSTSHMAFGSARMEPVFMTMGQSAATAAALAINDGTTVQQVPYEKLAAVLRADGQVLSLQPEAYGIIVDSEDATGAVITGNWTASSSVPGFNGTSYLHDGGEGRGQKSVRFTPVIPTAGSYRVSLRWNANSNRATNVPIAITHGGGVTNTTVNQQANGSTWFDLGVFSFTPGGGGNLLLSNTGVNGHVIADAAMWTRIGQLPTVRIYSPVPGAIRGGSVPATLVFTREGDAAAPLQVFYQLSGSAQGSAFTPQPTGSVTIPAGKREFKLPLAALSSTLPMGEKALVLQLSAHASYSLGGNNSATILVRDTPFDSWRFARFNSAELADPSISGPLADPDGSGAVNLLRFFSGTESWPRTSLLAQGNILYFEFDRHRAAAGLGYDIEESDDLQEWNPSPRLTMHAPTQDQGEVQKIQIPVRSSGPPAEGRKFFRLNVAP</sequence>
<evidence type="ECO:0000256" key="6">
    <source>
        <dbReference type="SAM" id="SignalP"/>
    </source>
</evidence>
<protein>
    <submittedName>
        <fullName evidence="8">FAD-dependent oxidoreductase</fullName>
    </submittedName>
</protein>
<accession>A0ABT3GKR3</accession>
<organism evidence="8 9">
    <name type="scientific">Luteolibacter arcticus</name>
    <dbReference type="NCBI Taxonomy" id="1581411"/>
    <lineage>
        <taxon>Bacteria</taxon>
        <taxon>Pseudomonadati</taxon>
        <taxon>Verrucomicrobiota</taxon>
        <taxon>Verrucomicrobiia</taxon>
        <taxon>Verrucomicrobiales</taxon>
        <taxon>Verrucomicrobiaceae</taxon>
        <taxon>Luteolibacter</taxon>
    </lineage>
</organism>
<dbReference type="SUPFAM" id="SSF51905">
    <property type="entry name" value="FAD/NAD(P)-binding domain"/>
    <property type="match status" value="1"/>
</dbReference>
<evidence type="ECO:0000256" key="5">
    <source>
        <dbReference type="ARBA" id="ARBA00023014"/>
    </source>
</evidence>
<dbReference type="Gene3D" id="2.60.120.260">
    <property type="entry name" value="Galactose-binding domain-like"/>
    <property type="match status" value="1"/>
</dbReference>
<evidence type="ECO:0000259" key="7">
    <source>
        <dbReference type="Pfam" id="PF25275"/>
    </source>
</evidence>
<feature type="signal peptide" evidence="6">
    <location>
        <begin position="1"/>
        <end position="23"/>
    </location>
</feature>
<evidence type="ECO:0000313" key="9">
    <source>
        <dbReference type="Proteomes" id="UP001320876"/>
    </source>
</evidence>
<proteinExistence type="predicted"/>
<dbReference type="EMBL" id="JAPDDT010000007">
    <property type="protein sequence ID" value="MCW1924080.1"/>
    <property type="molecule type" value="Genomic_DNA"/>
</dbReference>
<dbReference type="SUPFAM" id="SSF141072">
    <property type="entry name" value="CalX-like"/>
    <property type="match status" value="1"/>
</dbReference>